<feature type="transmembrane region" description="Helical" evidence="2">
    <location>
        <begin position="31"/>
        <end position="50"/>
    </location>
</feature>
<gene>
    <name evidence="3" type="ORF">J2T60_002004</name>
</gene>
<dbReference type="Gene3D" id="1.10.287.540">
    <property type="entry name" value="Helix hairpin bin"/>
    <property type="match status" value="1"/>
</dbReference>
<keyword evidence="1" id="KW-0175">Coiled coil</keyword>
<keyword evidence="2" id="KW-0472">Membrane</keyword>
<dbReference type="PANTHER" id="PTHR39555">
    <property type="entry name" value="FIMBRIAL ASSEMBLY PROTEIN PILO-LIKE PROTEIN-RELATED"/>
    <property type="match status" value="1"/>
</dbReference>
<dbReference type="Proteomes" id="UP001523550">
    <property type="component" value="Unassembled WGS sequence"/>
</dbReference>
<organism evidence="3 4">
    <name type="scientific">Natronospira proteinivora</name>
    <dbReference type="NCBI Taxonomy" id="1807133"/>
    <lineage>
        <taxon>Bacteria</taxon>
        <taxon>Pseudomonadati</taxon>
        <taxon>Pseudomonadota</taxon>
        <taxon>Gammaproteobacteria</taxon>
        <taxon>Natronospirales</taxon>
        <taxon>Natronospiraceae</taxon>
        <taxon>Natronospira</taxon>
    </lineage>
</organism>
<accession>A0ABT1G9N8</accession>
<proteinExistence type="predicted"/>
<evidence type="ECO:0000256" key="1">
    <source>
        <dbReference type="SAM" id="Coils"/>
    </source>
</evidence>
<keyword evidence="4" id="KW-1185">Reference proteome</keyword>
<reference evidence="3 4" key="1">
    <citation type="submission" date="2022-03" db="EMBL/GenBank/DDBJ databases">
        <title>Genomic Encyclopedia of Type Strains, Phase III (KMG-III): the genomes of soil and plant-associated and newly described type strains.</title>
        <authorList>
            <person name="Whitman W."/>
        </authorList>
    </citation>
    <scope>NUCLEOTIDE SEQUENCE [LARGE SCALE GENOMIC DNA]</scope>
    <source>
        <strain evidence="3 4">BSker1</strain>
    </source>
</reference>
<name>A0ABT1G9N8_9GAMM</name>
<evidence type="ECO:0000313" key="3">
    <source>
        <dbReference type="EMBL" id="MCP1728004.1"/>
    </source>
</evidence>
<keyword evidence="2" id="KW-1133">Transmembrane helix</keyword>
<sequence>MDLKKLNEIELSDLRDIDFADMAEWPVAGRLALVLVIIAAVLAGGYFFLVKDQMEQLESLENREQDLRSQFESRQERAANLDDYRAQLEEMRESFGTMLQQLPGEAEVPALLTDISETAAANGLESDVFEPTGEIERDFYAELPYRMRLYGSYHDFGQFTDDVARLPRIVTLHDFNIRPEDGELRVELVAKTYRYLGEDEGDN</sequence>
<dbReference type="InterPro" id="IPR007445">
    <property type="entry name" value="PilO"/>
</dbReference>
<dbReference type="Pfam" id="PF04350">
    <property type="entry name" value="PilO"/>
    <property type="match status" value="1"/>
</dbReference>
<keyword evidence="2" id="KW-0812">Transmembrane</keyword>
<dbReference type="Gene3D" id="3.30.70.60">
    <property type="match status" value="1"/>
</dbReference>
<dbReference type="PIRSF" id="PIRSF016482">
    <property type="entry name" value="PilO"/>
    <property type="match status" value="1"/>
</dbReference>
<dbReference type="RefSeq" id="WP_253449273.1">
    <property type="nucleotide sequence ID" value="NZ_JALJYF010000002.1"/>
</dbReference>
<dbReference type="PANTHER" id="PTHR39555:SF1">
    <property type="entry name" value="TYPE IV PILUS INNER MEMBRANE COMPONENT PILO"/>
    <property type="match status" value="1"/>
</dbReference>
<comment type="caution">
    <text evidence="3">The sequence shown here is derived from an EMBL/GenBank/DDBJ whole genome shotgun (WGS) entry which is preliminary data.</text>
</comment>
<evidence type="ECO:0000256" key="2">
    <source>
        <dbReference type="SAM" id="Phobius"/>
    </source>
</evidence>
<dbReference type="InterPro" id="IPR014717">
    <property type="entry name" value="Transl_elong_EF1B/ribsomal_bS6"/>
</dbReference>
<feature type="coiled-coil region" evidence="1">
    <location>
        <begin position="50"/>
        <end position="94"/>
    </location>
</feature>
<protein>
    <submittedName>
        <fullName evidence="3">Type IV pilus assembly protein PilO</fullName>
    </submittedName>
</protein>
<dbReference type="EMBL" id="JALJYF010000002">
    <property type="protein sequence ID" value="MCP1728004.1"/>
    <property type="molecule type" value="Genomic_DNA"/>
</dbReference>
<evidence type="ECO:0000313" key="4">
    <source>
        <dbReference type="Proteomes" id="UP001523550"/>
    </source>
</evidence>